<dbReference type="InterPro" id="IPR055116">
    <property type="entry name" value="DBF4_BRCT"/>
</dbReference>
<dbReference type="Pfam" id="PF22437">
    <property type="entry name" value="DBF4_BRCT"/>
    <property type="match status" value="1"/>
</dbReference>
<dbReference type="Pfam" id="PF07535">
    <property type="entry name" value="zf-DBF"/>
    <property type="match status" value="1"/>
</dbReference>
<evidence type="ECO:0000256" key="2">
    <source>
        <dbReference type="ARBA" id="ARBA00022771"/>
    </source>
</evidence>
<dbReference type="PANTHER" id="PTHR15375:SF26">
    <property type="entry name" value="PROTEIN CHIFFON"/>
    <property type="match status" value="1"/>
</dbReference>
<dbReference type="GO" id="GO:0010571">
    <property type="term" value="P:positive regulation of nuclear cell cycle DNA replication"/>
    <property type="evidence" value="ECO:0007669"/>
    <property type="project" value="TreeGrafter"/>
</dbReference>
<keyword evidence="1" id="KW-0479">Metal-binding</keyword>
<feature type="region of interest" description="Disordered" evidence="5">
    <location>
        <begin position="1"/>
        <end position="63"/>
    </location>
</feature>
<sequence length="477" mass="53597">MSSKKRHFPLANVPRLPLKETSGNIPSPQLKRARVHPEAAGDNTGDSGAAKPAKAAPSRGGRLSGDELVQWQQSWRKIMRESTVYFEGATKDSNPGQVSEFRLAAKHLKQIGCQISAFYDSSVTIIISRRKYEEHRCYPPTDIFSHVSSKKIKVWDYDKVFRFLKNLGVNTDDSSAATGDQIDNDNNLYTLLKEEKIYGATERDPNAKRDDLHYLEKNYLFVYDLNQKTRPIAVREWSDDQYPRLHHTLDGKCPFIADKTELSEKRKQRRQQKFEMTRDFREVLKAASQRVINGEQVSSDGNGDDECTLIEPSSGKVSGDDNEDQISMVPPLPRESSCVVGRSPLDVAASGYNGASNAVSIDSTSHSANGGNGLGPIVSQVTSRNLNNLKRRIIKKKQQQQQQQQQSGRDSRKRDGEYNPGYCENCRIKYDHFDDHIRSSRHRRFAADDRNFEDIDALIATLRESSAIGGSAPSLAC</sequence>
<reference evidence="7 8" key="1">
    <citation type="submission" date="2019-07" db="EMBL/GenBank/DDBJ databases">
        <title>Genome assembly of two rare yeast pathogens: Diutina rugosa and Trichomonascus ciferrii.</title>
        <authorList>
            <person name="Mixao V."/>
            <person name="Saus E."/>
            <person name="Hansen A."/>
            <person name="Lass-Flor C."/>
            <person name="Gabaldon T."/>
        </authorList>
    </citation>
    <scope>NUCLEOTIDE SEQUENCE [LARGE SCALE GENOMIC DNA]</scope>
    <source>
        <strain evidence="7 8">CBS 613</strain>
    </source>
</reference>
<evidence type="ECO:0000256" key="1">
    <source>
        <dbReference type="ARBA" id="ARBA00022723"/>
    </source>
</evidence>
<dbReference type="GO" id="GO:0003676">
    <property type="term" value="F:nucleic acid binding"/>
    <property type="evidence" value="ECO:0007669"/>
    <property type="project" value="InterPro"/>
</dbReference>
<evidence type="ECO:0000313" key="8">
    <source>
        <dbReference type="Proteomes" id="UP000449547"/>
    </source>
</evidence>
<dbReference type="GO" id="GO:0043539">
    <property type="term" value="F:protein serine/threonine kinase activator activity"/>
    <property type="evidence" value="ECO:0007669"/>
    <property type="project" value="TreeGrafter"/>
</dbReference>
<dbReference type="InterPro" id="IPR006572">
    <property type="entry name" value="Znf_DBF"/>
</dbReference>
<keyword evidence="2 4" id="KW-0863">Zinc-finger</keyword>
<evidence type="ECO:0000313" key="7">
    <source>
        <dbReference type="EMBL" id="KAA8897292.1"/>
    </source>
</evidence>
<dbReference type="Gene3D" id="3.40.50.10190">
    <property type="entry name" value="BRCT domain"/>
    <property type="match status" value="1"/>
</dbReference>
<dbReference type="OMA" id="GMKIWAI"/>
<evidence type="ECO:0000256" key="3">
    <source>
        <dbReference type="ARBA" id="ARBA00022833"/>
    </source>
</evidence>
<dbReference type="Pfam" id="PF08630">
    <property type="entry name" value="Dfp1_Him1_M"/>
    <property type="match status" value="1"/>
</dbReference>
<evidence type="ECO:0000256" key="4">
    <source>
        <dbReference type="PROSITE-ProRule" id="PRU00600"/>
    </source>
</evidence>
<dbReference type="GO" id="GO:0008270">
    <property type="term" value="F:zinc ion binding"/>
    <property type="evidence" value="ECO:0007669"/>
    <property type="project" value="UniProtKB-KW"/>
</dbReference>
<dbReference type="GO" id="GO:1901987">
    <property type="term" value="P:regulation of cell cycle phase transition"/>
    <property type="evidence" value="ECO:0007669"/>
    <property type="project" value="TreeGrafter"/>
</dbReference>
<dbReference type="SMART" id="SM00586">
    <property type="entry name" value="ZnF_DBF"/>
    <property type="match status" value="1"/>
</dbReference>
<dbReference type="RefSeq" id="XP_034009893.1">
    <property type="nucleotide sequence ID" value="XM_034158232.1"/>
</dbReference>
<dbReference type="InterPro" id="IPR051590">
    <property type="entry name" value="Replication_Regulatory_Kinase"/>
</dbReference>
<evidence type="ECO:0000259" key="6">
    <source>
        <dbReference type="PROSITE" id="PS51265"/>
    </source>
</evidence>
<dbReference type="EMBL" id="SWFT01000158">
    <property type="protein sequence ID" value="KAA8897292.1"/>
    <property type="molecule type" value="Genomic_DNA"/>
</dbReference>
<gene>
    <name evidence="7" type="ORF">DIURU_005269</name>
</gene>
<dbReference type="VEuPathDB" id="FungiDB:DIURU_005269"/>
<feature type="domain" description="DBF4-type" evidence="6">
    <location>
        <begin position="416"/>
        <end position="465"/>
    </location>
</feature>
<dbReference type="PANTHER" id="PTHR15375">
    <property type="entry name" value="ACTIVATOR OF S-PHASE KINASE-RELATED"/>
    <property type="match status" value="1"/>
</dbReference>
<evidence type="ECO:0000256" key="5">
    <source>
        <dbReference type="SAM" id="MobiDB-lite"/>
    </source>
</evidence>
<dbReference type="InterPro" id="IPR013939">
    <property type="entry name" value="Regulatory_Dfp1/Him1"/>
</dbReference>
<dbReference type="FunFam" id="6.10.250.3410:FF:000001">
    <property type="entry name" value="Protein DBF4 homolog A"/>
    <property type="match status" value="1"/>
</dbReference>
<protein>
    <recommendedName>
        <fullName evidence="6">DBF4-type domain-containing protein</fullName>
    </recommendedName>
</protein>
<dbReference type="AlphaFoldDB" id="A0A642UDU3"/>
<proteinExistence type="predicted"/>
<name>A0A642UDU3_DIURU</name>
<keyword evidence="3" id="KW-0862">Zinc</keyword>
<organism evidence="7 8">
    <name type="scientific">Diutina rugosa</name>
    <name type="common">Yeast</name>
    <name type="synonym">Candida rugosa</name>
    <dbReference type="NCBI Taxonomy" id="5481"/>
    <lineage>
        <taxon>Eukaryota</taxon>
        <taxon>Fungi</taxon>
        <taxon>Dikarya</taxon>
        <taxon>Ascomycota</taxon>
        <taxon>Saccharomycotina</taxon>
        <taxon>Pichiomycetes</taxon>
        <taxon>Debaryomycetaceae</taxon>
        <taxon>Diutina</taxon>
    </lineage>
</organism>
<keyword evidence="8" id="KW-1185">Reference proteome</keyword>
<dbReference type="Gene3D" id="6.10.250.3410">
    <property type="entry name" value="DBF zinc finger"/>
    <property type="match status" value="1"/>
</dbReference>
<feature type="region of interest" description="Disordered" evidence="5">
    <location>
        <begin position="394"/>
        <end position="418"/>
    </location>
</feature>
<accession>A0A642UDU3</accession>
<dbReference type="InterPro" id="IPR036420">
    <property type="entry name" value="BRCT_dom_sf"/>
</dbReference>
<dbReference type="PROSITE" id="PS51265">
    <property type="entry name" value="ZF_DBF4"/>
    <property type="match status" value="1"/>
</dbReference>
<dbReference type="Proteomes" id="UP000449547">
    <property type="component" value="Unassembled WGS sequence"/>
</dbReference>
<dbReference type="GO" id="GO:0031431">
    <property type="term" value="C:Dbf4-dependent protein kinase complex"/>
    <property type="evidence" value="ECO:0007669"/>
    <property type="project" value="TreeGrafter"/>
</dbReference>
<dbReference type="GeneID" id="54783920"/>
<comment type="caution">
    <text evidence="7">The sequence shown here is derived from an EMBL/GenBank/DDBJ whole genome shotgun (WGS) entry which is preliminary data.</text>
</comment>
<dbReference type="InterPro" id="IPR038545">
    <property type="entry name" value="Znf_DBF_sf"/>
</dbReference>
<dbReference type="OrthoDB" id="21380at2759"/>